<dbReference type="Pfam" id="PF00158">
    <property type="entry name" value="Sigma54_activat"/>
    <property type="match status" value="1"/>
</dbReference>
<evidence type="ECO:0000313" key="7">
    <source>
        <dbReference type="EMBL" id="GAG20576.1"/>
    </source>
</evidence>
<dbReference type="PANTHER" id="PTHR32071">
    <property type="entry name" value="TRANSCRIPTIONAL REGULATORY PROTEIN"/>
    <property type="match status" value="1"/>
</dbReference>
<feature type="domain" description="Sigma-54 factor interaction" evidence="6">
    <location>
        <begin position="1"/>
        <end position="194"/>
    </location>
</feature>
<dbReference type="SUPFAM" id="SSF52540">
    <property type="entry name" value="P-loop containing nucleoside triphosphate hydrolases"/>
    <property type="match status" value="1"/>
</dbReference>
<feature type="non-terminal residue" evidence="7">
    <location>
        <position position="1"/>
    </location>
</feature>
<dbReference type="GO" id="GO:0003677">
    <property type="term" value="F:DNA binding"/>
    <property type="evidence" value="ECO:0007669"/>
    <property type="project" value="UniProtKB-KW"/>
</dbReference>
<dbReference type="InterPro" id="IPR025943">
    <property type="entry name" value="Sigma_54_int_dom_ATP-bd_2"/>
</dbReference>
<feature type="non-terminal residue" evidence="7">
    <location>
        <position position="256"/>
    </location>
</feature>
<dbReference type="InterPro" id="IPR002078">
    <property type="entry name" value="Sigma_54_int"/>
</dbReference>
<dbReference type="PROSITE" id="PS00676">
    <property type="entry name" value="SIGMA54_INTERACT_2"/>
    <property type="match status" value="1"/>
</dbReference>
<dbReference type="AlphaFoldDB" id="X0X6H3"/>
<dbReference type="InterPro" id="IPR027417">
    <property type="entry name" value="P-loop_NTPase"/>
</dbReference>
<comment type="caution">
    <text evidence="7">The sequence shown here is derived from an EMBL/GenBank/DDBJ whole genome shotgun (WGS) entry which is preliminary data.</text>
</comment>
<dbReference type="Gene3D" id="1.10.8.60">
    <property type="match status" value="1"/>
</dbReference>
<accession>X0X6H3</accession>
<evidence type="ECO:0000256" key="1">
    <source>
        <dbReference type="ARBA" id="ARBA00022741"/>
    </source>
</evidence>
<dbReference type="CDD" id="cd00009">
    <property type="entry name" value="AAA"/>
    <property type="match status" value="1"/>
</dbReference>
<dbReference type="InterPro" id="IPR058031">
    <property type="entry name" value="AAA_lid_NorR"/>
</dbReference>
<dbReference type="FunFam" id="3.40.50.300:FF:000006">
    <property type="entry name" value="DNA-binding transcriptional regulator NtrC"/>
    <property type="match status" value="1"/>
</dbReference>
<dbReference type="EMBL" id="BARS01038259">
    <property type="protein sequence ID" value="GAG20576.1"/>
    <property type="molecule type" value="Genomic_DNA"/>
</dbReference>
<keyword evidence="1" id="KW-0547">Nucleotide-binding</keyword>
<evidence type="ECO:0000256" key="4">
    <source>
        <dbReference type="ARBA" id="ARBA00023125"/>
    </source>
</evidence>
<name>X0X6H3_9ZZZZ</name>
<reference evidence="7" key="1">
    <citation type="journal article" date="2014" name="Front. Microbiol.">
        <title>High frequency of phylogenetically diverse reductive dehalogenase-homologous genes in deep subseafloor sedimentary metagenomes.</title>
        <authorList>
            <person name="Kawai M."/>
            <person name="Futagami T."/>
            <person name="Toyoda A."/>
            <person name="Takaki Y."/>
            <person name="Nishi S."/>
            <person name="Hori S."/>
            <person name="Arai W."/>
            <person name="Tsubouchi T."/>
            <person name="Morono Y."/>
            <person name="Uchiyama I."/>
            <person name="Ito T."/>
            <person name="Fujiyama A."/>
            <person name="Inagaki F."/>
            <person name="Takami H."/>
        </authorList>
    </citation>
    <scope>NUCLEOTIDE SEQUENCE</scope>
    <source>
        <strain evidence="7">Expedition CK06-06</strain>
    </source>
</reference>
<evidence type="ECO:0000256" key="2">
    <source>
        <dbReference type="ARBA" id="ARBA00022840"/>
    </source>
</evidence>
<dbReference type="GO" id="GO:0006355">
    <property type="term" value="P:regulation of DNA-templated transcription"/>
    <property type="evidence" value="ECO:0007669"/>
    <property type="project" value="InterPro"/>
</dbReference>
<dbReference type="PROSITE" id="PS00688">
    <property type="entry name" value="SIGMA54_INTERACT_3"/>
    <property type="match status" value="1"/>
</dbReference>
<proteinExistence type="predicted"/>
<keyword evidence="4" id="KW-0238">DNA-binding</keyword>
<sequence>SLAKIIHNASRRKDKPFVKVNCAALPDNLLESEMFGYVKGAFTGADRDKPGRFQEADGGSIFLDEIGDMPLSLQAKLLRVLEDKEFYPLGGRELCRVDVRIIAATNQIVEELVREKRFREDLFYRLNVMRLELPPLKERRGDLPLLISNFLKKYNITKGAAASRIAEDAMEILLNYQYPGNIRELENIIEHACVLCQGEVIERRHLPLYVQTISSHREGETISRPDVAAGRDQWERQRIVEALQEHRWQRQKAARA</sequence>
<evidence type="ECO:0000256" key="3">
    <source>
        <dbReference type="ARBA" id="ARBA00023015"/>
    </source>
</evidence>
<protein>
    <recommendedName>
        <fullName evidence="6">Sigma-54 factor interaction domain-containing protein</fullName>
    </recommendedName>
</protein>
<organism evidence="7">
    <name type="scientific">marine sediment metagenome</name>
    <dbReference type="NCBI Taxonomy" id="412755"/>
    <lineage>
        <taxon>unclassified sequences</taxon>
        <taxon>metagenomes</taxon>
        <taxon>ecological metagenomes</taxon>
    </lineage>
</organism>
<keyword evidence="2" id="KW-0067">ATP-binding</keyword>
<dbReference type="InterPro" id="IPR025944">
    <property type="entry name" value="Sigma_54_int_dom_CS"/>
</dbReference>
<keyword evidence="5" id="KW-0804">Transcription</keyword>
<evidence type="ECO:0000256" key="5">
    <source>
        <dbReference type="ARBA" id="ARBA00023163"/>
    </source>
</evidence>
<keyword evidence="3" id="KW-0805">Transcription regulation</keyword>
<dbReference type="GO" id="GO:0005524">
    <property type="term" value="F:ATP binding"/>
    <property type="evidence" value="ECO:0007669"/>
    <property type="project" value="UniProtKB-KW"/>
</dbReference>
<evidence type="ECO:0000259" key="6">
    <source>
        <dbReference type="PROSITE" id="PS50045"/>
    </source>
</evidence>
<gene>
    <name evidence="7" type="ORF">S01H1_58562</name>
</gene>
<dbReference type="Pfam" id="PF25601">
    <property type="entry name" value="AAA_lid_14"/>
    <property type="match status" value="1"/>
</dbReference>
<dbReference type="Gene3D" id="3.40.50.300">
    <property type="entry name" value="P-loop containing nucleotide triphosphate hydrolases"/>
    <property type="match status" value="1"/>
</dbReference>
<dbReference type="PROSITE" id="PS50045">
    <property type="entry name" value="SIGMA54_INTERACT_4"/>
    <property type="match status" value="1"/>
</dbReference>